<evidence type="ECO:0008006" key="2">
    <source>
        <dbReference type="Google" id="ProtNLM"/>
    </source>
</evidence>
<protein>
    <recommendedName>
        <fullName evidence="2">Tetratricopeptide repeat-like domain-containing protein</fullName>
    </recommendedName>
</protein>
<gene>
    <name evidence="1" type="ORF">METZ01_LOCUS12680</name>
</gene>
<reference evidence="1" key="1">
    <citation type="submission" date="2018-05" db="EMBL/GenBank/DDBJ databases">
        <authorList>
            <person name="Lanie J.A."/>
            <person name="Ng W.-L."/>
            <person name="Kazmierczak K.M."/>
            <person name="Andrzejewski T.M."/>
            <person name="Davidsen T.M."/>
            <person name="Wayne K.J."/>
            <person name="Tettelin H."/>
            <person name="Glass J.I."/>
            <person name="Rusch D."/>
            <person name="Podicherti R."/>
            <person name="Tsui H.-C.T."/>
            <person name="Winkler M.E."/>
        </authorList>
    </citation>
    <scope>NUCLEOTIDE SEQUENCE</scope>
</reference>
<dbReference type="Gene3D" id="1.25.40.10">
    <property type="entry name" value="Tetratricopeptide repeat domain"/>
    <property type="match status" value="3"/>
</dbReference>
<evidence type="ECO:0000313" key="1">
    <source>
        <dbReference type="EMBL" id="SUZ59826.1"/>
    </source>
</evidence>
<dbReference type="InterPro" id="IPR011990">
    <property type="entry name" value="TPR-like_helical_dom_sf"/>
</dbReference>
<dbReference type="EMBL" id="UINC01000701">
    <property type="protein sequence ID" value="SUZ59826.1"/>
    <property type="molecule type" value="Genomic_DNA"/>
</dbReference>
<sequence length="587" mass="67736">MDANPKDTRIFLQLKALFRKQERYEDLKALLLERVGIFSRDLQSHVELGEVFLLMDERDKAKQFWNNLLLQFGETRSIHYMLIQMYLKHSLDEELDALVVSGRKHFNDPSFLSLELGNIHMRNLDYAAATDEFVTYGSYHPEQIRAVSSQILRMSDREESHKKIETALMNNMPMNEDVVRLLYSDFLFKVQRYPDAYNQHLALGVTEVKDMERWIKFAHNLRKEQSLPLALKAFTVVLDALKSAPFSRNDNNLKRITGEALYGLALTYEQQITPGQQWAPLAEYFPGNMFFEDHLSTLQTIEVKPLEDTFSLYDSILVTLPSTTFPPQAHFRLGEIKYKITRDFDGAMASFAAAASATKDRDLALRSNLRLADVLMAKNNFPRGLKHIQDALASTGQEKEQQSLKFKLCQIHFFYGNIDNTVVILDELLSSLKLGDPYFNDALELKGFIEENYVQGDQIDKDAFQSYVLAERLQRQGKRGEAASFFRSVVDVYPETSIADEAAFRRAQLTLELGEYTRTVELLVAIQDSPLGDLATVMTGEVYDRYLFNSSEAEVWYFKVLEEYPESLLTEPVRYRLREITKRNELN</sequence>
<proteinExistence type="predicted"/>
<accession>A0A381NYV7</accession>
<name>A0A381NYV7_9ZZZZ</name>
<dbReference type="AlphaFoldDB" id="A0A381NYV7"/>
<dbReference type="SUPFAM" id="SSF48452">
    <property type="entry name" value="TPR-like"/>
    <property type="match status" value="2"/>
</dbReference>
<organism evidence="1">
    <name type="scientific">marine metagenome</name>
    <dbReference type="NCBI Taxonomy" id="408172"/>
    <lineage>
        <taxon>unclassified sequences</taxon>
        <taxon>metagenomes</taxon>
        <taxon>ecological metagenomes</taxon>
    </lineage>
</organism>